<protein>
    <submittedName>
        <fullName evidence="1">Uncharacterized protein</fullName>
    </submittedName>
</protein>
<dbReference type="EMBL" id="JACHLI010000006">
    <property type="protein sequence ID" value="MBB4863192.1"/>
    <property type="molecule type" value="Genomic_DNA"/>
</dbReference>
<sequence>MSRVPQPSVSTLRFLQISENSIDDDEVIITASDAEENRGNHPLWGEIAKSQPKRVIWIKKTNKESISFCHEGEAEEEISLRDELSIERMLKHPKLLIDVTGLTNDVWAPVLKKAYETKTHTRILYAEPENYRPHPNPASSGIFDLSLTFEGLSPLPGFARLSGPDDEESCLFIATLGFEGNRPEHLVSQLDPAPKVIPIVGAPGFQLEYPTYTVGCNRLFLEEYRAHADLRYARASCPFEMYQSLCTLKREYPNHYFYMAIVGTKPHAIGTILFSLKHPDSTEIMFDYPIKKDGRTSGIGTIHIYNFERFDAY</sequence>
<dbReference type="RefSeq" id="WP_184588345.1">
    <property type="nucleotide sequence ID" value="NZ_JACHLI010000006.1"/>
</dbReference>
<reference evidence="1 2" key="1">
    <citation type="submission" date="2020-08" db="EMBL/GenBank/DDBJ databases">
        <title>Functional genomics of gut bacteria from endangered species of beetles.</title>
        <authorList>
            <person name="Carlos-Shanley C."/>
        </authorList>
    </citation>
    <scope>NUCLEOTIDE SEQUENCE [LARGE SCALE GENOMIC DNA]</scope>
    <source>
        <strain evidence="1 2">S00179</strain>
    </source>
</reference>
<proteinExistence type="predicted"/>
<comment type="caution">
    <text evidence="1">The sequence shown here is derived from an EMBL/GenBank/DDBJ whole genome shotgun (WGS) entry which is preliminary data.</text>
</comment>
<dbReference type="AlphaFoldDB" id="A0A7W7KI18"/>
<accession>A0A7W7KI18</accession>
<dbReference type="Proteomes" id="UP000566995">
    <property type="component" value="Unassembled WGS sequence"/>
</dbReference>
<organism evidence="1 2">
    <name type="scientific">Pseudomonas nitroreducens</name>
    <dbReference type="NCBI Taxonomy" id="46680"/>
    <lineage>
        <taxon>Bacteria</taxon>
        <taxon>Pseudomonadati</taxon>
        <taxon>Pseudomonadota</taxon>
        <taxon>Gammaproteobacteria</taxon>
        <taxon>Pseudomonadales</taxon>
        <taxon>Pseudomonadaceae</taxon>
        <taxon>Pseudomonas</taxon>
    </lineage>
</organism>
<gene>
    <name evidence="1" type="ORF">HNP46_002039</name>
</gene>
<evidence type="ECO:0000313" key="2">
    <source>
        <dbReference type="Proteomes" id="UP000566995"/>
    </source>
</evidence>
<name>A0A7W7KI18_PSENT</name>
<evidence type="ECO:0000313" key="1">
    <source>
        <dbReference type="EMBL" id="MBB4863192.1"/>
    </source>
</evidence>